<organism evidence="2 3">
    <name type="scientific">Gulo gulo</name>
    <name type="common">Wolverine</name>
    <name type="synonym">Gluton</name>
    <dbReference type="NCBI Taxonomy" id="48420"/>
    <lineage>
        <taxon>Eukaryota</taxon>
        <taxon>Metazoa</taxon>
        <taxon>Chordata</taxon>
        <taxon>Craniata</taxon>
        <taxon>Vertebrata</taxon>
        <taxon>Euteleostomi</taxon>
        <taxon>Mammalia</taxon>
        <taxon>Eutheria</taxon>
        <taxon>Laurasiatheria</taxon>
        <taxon>Carnivora</taxon>
        <taxon>Caniformia</taxon>
        <taxon>Musteloidea</taxon>
        <taxon>Mustelidae</taxon>
        <taxon>Guloninae</taxon>
        <taxon>Gulo</taxon>
    </lineage>
</organism>
<keyword evidence="3" id="KW-1185">Reference proteome</keyword>
<feature type="region of interest" description="Disordered" evidence="1">
    <location>
        <begin position="1"/>
        <end position="101"/>
    </location>
</feature>
<dbReference type="EMBL" id="CYRY02037493">
    <property type="protein sequence ID" value="VCX24031.1"/>
    <property type="molecule type" value="Genomic_DNA"/>
</dbReference>
<gene>
    <name evidence="2" type="ORF">BN2614_LOCUS5</name>
</gene>
<proteinExistence type="predicted"/>
<feature type="compositionally biased region" description="Low complexity" evidence="1">
    <location>
        <begin position="51"/>
        <end position="72"/>
    </location>
</feature>
<evidence type="ECO:0000256" key="1">
    <source>
        <dbReference type="SAM" id="MobiDB-lite"/>
    </source>
</evidence>
<evidence type="ECO:0000313" key="2">
    <source>
        <dbReference type="EMBL" id="VCX24031.1"/>
    </source>
</evidence>
<name>A0A9X9Q598_GULGU</name>
<dbReference type="Proteomes" id="UP000269945">
    <property type="component" value="Unassembled WGS sequence"/>
</dbReference>
<evidence type="ECO:0000313" key="3">
    <source>
        <dbReference type="Proteomes" id="UP000269945"/>
    </source>
</evidence>
<dbReference type="AlphaFoldDB" id="A0A9X9Q598"/>
<accession>A0A9X9Q598</accession>
<comment type="caution">
    <text evidence="2">The sequence shown here is derived from an EMBL/GenBank/DDBJ whole genome shotgun (WGS) entry which is preliminary data.</text>
</comment>
<reference evidence="2 3" key="1">
    <citation type="submission" date="2018-10" db="EMBL/GenBank/DDBJ databases">
        <authorList>
            <person name="Ekblom R."/>
            <person name="Jareborg N."/>
        </authorList>
    </citation>
    <scope>NUCLEOTIDE SEQUENCE [LARGE SCALE GENOMIC DNA]</scope>
    <source>
        <tissue evidence="2">Muscle</tissue>
    </source>
</reference>
<protein>
    <submittedName>
        <fullName evidence="2">Uncharacterized protein</fullName>
    </submittedName>
</protein>
<sequence length="133" mass="14200">MCPAPGPAQQFPHNTAPPLRRTRELRPPPRRVPRPARRRDLRGVFHQPITSASESPPSSPVSFSLPSAVSVARRGFDGAQAQERGLAERSPPPGCGAGPGVAPAVWPRASYVLASRTGTCPATWSSISSHPRR</sequence>
<feature type="compositionally biased region" description="Basic residues" evidence="1">
    <location>
        <begin position="28"/>
        <end position="40"/>
    </location>
</feature>